<dbReference type="SUPFAM" id="SSF51905">
    <property type="entry name" value="FAD/NAD(P)-binding domain"/>
    <property type="match status" value="1"/>
</dbReference>
<dbReference type="InParanoid" id="A8N243"/>
<dbReference type="Proteomes" id="UP000001861">
    <property type="component" value="Unassembled WGS sequence"/>
</dbReference>
<dbReference type="eggNOG" id="KOG1425">
    <property type="taxonomic scope" value="Eukaryota"/>
</dbReference>
<dbReference type="EMBL" id="AACS02000001">
    <property type="protein sequence ID" value="EAU92949.2"/>
    <property type="molecule type" value="Genomic_DNA"/>
</dbReference>
<feature type="region of interest" description="Disordered" evidence="2">
    <location>
        <begin position="1"/>
        <end position="64"/>
    </location>
</feature>
<dbReference type="Gene3D" id="3.50.50.60">
    <property type="entry name" value="FAD/NAD(P)-binding domain"/>
    <property type="match status" value="1"/>
</dbReference>
<dbReference type="InterPro" id="IPR036188">
    <property type="entry name" value="FAD/NAD-bd_sf"/>
</dbReference>
<dbReference type="InterPro" id="IPR033194">
    <property type="entry name" value="MFAP1"/>
</dbReference>
<feature type="compositionally biased region" description="Basic and acidic residues" evidence="2">
    <location>
        <begin position="501"/>
        <end position="511"/>
    </location>
</feature>
<name>A8N243_COPC7</name>
<dbReference type="AlphaFoldDB" id="A8N243"/>
<dbReference type="OMA" id="GFHHIIF"/>
<feature type="compositionally biased region" description="Basic and acidic residues" evidence="2">
    <location>
        <begin position="154"/>
        <end position="179"/>
    </location>
</feature>
<dbReference type="OrthoDB" id="1111734at2759"/>
<keyword evidence="5" id="KW-1185">Reference proteome</keyword>
<dbReference type="RefSeq" id="XP_001828942.2">
    <property type="nucleotide sequence ID" value="XM_001828890.2"/>
</dbReference>
<gene>
    <name evidence="4" type="ORF">CC1G_03736</name>
</gene>
<evidence type="ECO:0000259" key="3">
    <source>
        <dbReference type="Pfam" id="PF06991"/>
    </source>
</evidence>
<evidence type="ECO:0000313" key="5">
    <source>
        <dbReference type="Proteomes" id="UP000001861"/>
    </source>
</evidence>
<feature type="compositionally biased region" description="Basic and acidic residues" evidence="2">
    <location>
        <begin position="415"/>
        <end position="424"/>
    </location>
</feature>
<feature type="compositionally biased region" description="Acidic residues" evidence="2">
    <location>
        <begin position="33"/>
        <end position="61"/>
    </location>
</feature>
<dbReference type="VEuPathDB" id="FungiDB:CC1G_03736"/>
<feature type="compositionally biased region" description="Basic and acidic residues" evidence="2">
    <location>
        <begin position="86"/>
        <end position="103"/>
    </location>
</feature>
<reference evidence="4 5" key="1">
    <citation type="journal article" date="2010" name="Proc. Natl. Acad. Sci. U.S.A.">
        <title>Insights into evolution of multicellular fungi from the assembled chromosomes of the mushroom Coprinopsis cinerea (Coprinus cinereus).</title>
        <authorList>
            <person name="Stajich J.E."/>
            <person name="Wilke S.K."/>
            <person name="Ahren D."/>
            <person name="Au C.H."/>
            <person name="Birren B.W."/>
            <person name="Borodovsky M."/>
            <person name="Burns C."/>
            <person name="Canback B."/>
            <person name="Casselton L.A."/>
            <person name="Cheng C.K."/>
            <person name="Deng J."/>
            <person name="Dietrich F.S."/>
            <person name="Fargo D.C."/>
            <person name="Farman M.L."/>
            <person name="Gathman A.C."/>
            <person name="Goldberg J."/>
            <person name="Guigo R."/>
            <person name="Hoegger P.J."/>
            <person name="Hooker J.B."/>
            <person name="Huggins A."/>
            <person name="James T.Y."/>
            <person name="Kamada T."/>
            <person name="Kilaru S."/>
            <person name="Kodira C."/>
            <person name="Kues U."/>
            <person name="Kupfer D."/>
            <person name="Kwan H.S."/>
            <person name="Lomsadze A."/>
            <person name="Li W."/>
            <person name="Lilly W.W."/>
            <person name="Ma L.J."/>
            <person name="Mackey A.J."/>
            <person name="Manning G."/>
            <person name="Martin F."/>
            <person name="Muraguchi H."/>
            <person name="Natvig D.O."/>
            <person name="Palmerini H."/>
            <person name="Ramesh M.A."/>
            <person name="Rehmeyer C.J."/>
            <person name="Roe B.A."/>
            <person name="Shenoy N."/>
            <person name="Stanke M."/>
            <person name="Ter-Hovhannisyan V."/>
            <person name="Tunlid A."/>
            <person name="Velagapudi R."/>
            <person name="Vision T.J."/>
            <person name="Zeng Q."/>
            <person name="Zolan M.E."/>
            <person name="Pukkila P.J."/>
        </authorList>
    </citation>
    <scope>NUCLEOTIDE SEQUENCE [LARGE SCALE GENOMIC DNA]</scope>
    <source>
        <strain evidence="5">Okayama-7 / 130 / ATCC MYA-4618 / FGSC 9003</strain>
    </source>
</reference>
<dbReference type="KEGG" id="cci:CC1G_03736"/>
<evidence type="ECO:0000313" key="4">
    <source>
        <dbReference type="EMBL" id="EAU92949.2"/>
    </source>
</evidence>
<dbReference type="HOGENOM" id="CLU_315478_0_0_1"/>
<comment type="caution">
    <text evidence="4">The sequence shown here is derived from an EMBL/GenBank/DDBJ whole genome shotgun (WGS) entry which is preliminary data.</text>
</comment>
<keyword evidence="1" id="KW-0175">Coiled coil</keyword>
<feature type="domain" description="Micro-fibrillar-associated protein 1 C-terminal" evidence="3">
    <location>
        <begin position="131"/>
        <end position="363"/>
    </location>
</feature>
<feature type="region of interest" description="Disordered" evidence="2">
    <location>
        <begin position="400"/>
        <end position="527"/>
    </location>
</feature>
<feature type="compositionally biased region" description="Acidic residues" evidence="2">
    <location>
        <begin position="104"/>
        <end position="134"/>
    </location>
</feature>
<protein>
    <submittedName>
        <fullName evidence="4">Microfibrillar-associated protein 1</fullName>
    </submittedName>
</protein>
<feature type="coiled-coil region" evidence="1">
    <location>
        <begin position="239"/>
        <end position="268"/>
    </location>
</feature>
<dbReference type="GeneID" id="6005368"/>
<evidence type="ECO:0000256" key="2">
    <source>
        <dbReference type="SAM" id="MobiDB-lite"/>
    </source>
</evidence>
<feature type="compositionally biased region" description="Basic and acidic residues" evidence="2">
    <location>
        <begin position="432"/>
        <end position="469"/>
    </location>
</feature>
<dbReference type="Pfam" id="PF06991">
    <property type="entry name" value="MFAP1"/>
    <property type="match status" value="1"/>
</dbReference>
<dbReference type="STRING" id="240176.A8N243"/>
<dbReference type="InterPro" id="IPR009730">
    <property type="entry name" value="MFAP1_C"/>
</dbReference>
<accession>A8N243</accession>
<organism evidence="4 5">
    <name type="scientific">Coprinopsis cinerea (strain Okayama-7 / 130 / ATCC MYA-4618 / FGSC 9003)</name>
    <name type="common">Inky cap fungus</name>
    <name type="synonym">Hormographiella aspergillata</name>
    <dbReference type="NCBI Taxonomy" id="240176"/>
    <lineage>
        <taxon>Eukaryota</taxon>
        <taxon>Fungi</taxon>
        <taxon>Dikarya</taxon>
        <taxon>Basidiomycota</taxon>
        <taxon>Agaricomycotina</taxon>
        <taxon>Agaricomycetes</taxon>
        <taxon>Agaricomycetidae</taxon>
        <taxon>Agaricales</taxon>
        <taxon>Agaricineae</taxon>
        <taxon>Psathyrellaceae</taxon>
        <taxon>Coprinopsis</taxon>
    </lineage>
</organism>
<dbReference type="Pfam" id="PF13450">
    <property type="entry name" value="NAD_binding_8"/>
    <property type="match status" value="1"/>
</dbReference>
<proteinExistence type="predicted"/>
<feature type="region of interest" description="Disordered" evidence="2">
    <location>
        <begin position="86"/>
        <end position="186"/>
    </location>
</feature>
<sequence>MSLATTVPRKTAQRLAKPATRYWKGKAPKGVNIEEDSDEDDEQVQNEQNEDTLIEEVSDEEMTLRQDVPKTKAALNIALKDVAVSKEGKVIVAGREESGRTALEDEEQEEEEDESEEEESEEESSSEESESEEEEKPKLQFRPVFVPKRARVTIAEKEKLAQDTEEALRRKEEEAEERRKQSHNMVAESIRRELAESGYPANVLFQHTDGVAEEKQEETPDVDDTDGLDPEGEFEAWRLRELARIKKEKEAELEREREREEIERRRAMPEEQRLKEDLEHAKKLREEKPKGQQKFLQKYWHKGAFHQASRYLLMTDLDILKRHDFTAATESTVDVSLLPKVMQVKNFGKRSRTKYTHLLDQDTTVGSGGFGGVANVKAGGMGTEGGGCFNCGGPHLKKDCPQLKDQPTGANARPVGERPRDGYDRSQQGTSYRRDDRDYDRSREKEDRYDRGYDRRDRDRSDSHRDSRYSRRGRSRSRSPGYYSSRYPEKRQHSGGRYRSRSRDRSRERERDKRRRFSKPSSTSFPRTSPRVAVIVITPRLSLTCPPTPIMDRTTIKVAVVGSGLAGLTASYLLGQPVQGQAKKIEVHLFEKASEIGMDCASIALPLPGGKGSWRIDVPMRSFQGGYYRNLISFYRRLGVSFQPSNFTYSFSFLSSSEKHRPPTVTATALYNGANGLKGVSKPSVLNELPGSKNDSWLGAWAGTLWGTYMFLVLTFHLALCYAITLWQSLPFWRSKRLATMTLEEWAKDVAPNGQLSRWIGLDVAWQDYVHTILVPLMSAMCTAPEEDVFNHPVEEILDYVWLGLGQDHFVLTNGVQEVVSRLSSELENIHVNSAIVSLSADPANPRLISIECERPDGTRFTHHGFSHIVLATQASRAVPLLGCYARSLPIEATAQRHALEEQIRCLRTFKYCSTIVVNHTDDTLLPSVAQDRRDLNLISSNWDEDSEDSEFCVPSTYTMATHMLPRPEGYPSFLPSVYQTTNPFIPPQKDTVLSVSSLERAVLTPESKQALRGLCKPKRKWWWECPTETRCELGELQGAGRLENESTPGIWICGSYAYLGVPLLEGCVVSSRNVVEQGILKSEGLQLREDPWDT</sequence>
<dbReference type="PANTHER" id="PTHR15327">
    <property type="entry name" value="MICROFIBRIL-ASSOCIATED PROTEIN"/>
    <property type="match status" value="1"/>
</dbReference>
<evidence type="ECO:0000256" key="1">
    <source>
        <dbReference type="SAM" id="Coils"/>
    </source>
</evidence>